<dbReference type="GO" id="GO:0005886">
    <property type="term" value="C:plasma membrane"/>
    <property type="evidence" value="ECO:0007669"/>
    <property type="project" value="UniProtKB-SubCell"/>
</dbReference>
<dbReference type="InterPro" id="IPR010290">
    <property type="entry name" value="TM_effector"/>
</dbReference>
<dbReference type="Gene3D" id="1.20.1250.20">
    <property type="entry name" value="MFS general substrate transporter like domains"/>
    <property type="match status" value="1"/>
</dbReference>
<feature type="transmembrane region" description="Helical" evidence="7">
    <location>
        <begin position="38"/>
        <end position="59"/>
    </location>
</feature>
<keyword evidence="5 7" id="KW-1133">Transmembrane helix</keyword>
<dbReference type="Proteomes" id="UP000585638">
    <property type="component" value="Unassembled WGS sequence"/>
</dbReference>
<dbReference type="EMBL" id="JACHIR010000003">
    <property type="protein sequence ID" value="MBB5897487.1"/>
    <property type="molecule type" value="Genomic_DNA"/>
</dbReference>
<evidence type="ECO:0000256" key="7">
    <source>
        <dbReference type="SAM" id="Phobius"/>
    </source>
</evidence>
<evidence type="ECO:0000256" key="2">
    <source>
        <dbReference type="ARBA" id="ARBA00022448"/>
    </source>
</evidence>
<protein>
    <submittedName>
        <fullName evidence="8">MFS family permease</fullName>
    </submittedName>
</protein>
<evidence type="ECO:0000313" key="9">
    <source>
        <dbReference type="Proteomes" id="UP000585638"/>
    </source>
</evidence>
<keyword evidence="3" id="KW-1003">Cell membrane</keyword>
<proteinExistence type="predicted"/>
<reference evidence="8 9" key="1">
    <citation type="submission" date="2020-08" db="EMBL/GenBank/DDBJ databases">
        <title>Sequencing the genomes of 1000 actinobacteria strains.</title>
        <authorList>
            <person name="Klenk H.-P."/>
        </authorList>
    </citation>
    <scope>NUCLEOTIDE SEQUENCE [LARGE SCALE GENOMIC DNA]</scope>
    <source>
        <strain evidence="8 9">DSM 43851</strain>
    </source>
</reference>
<feature type="transmembrane region" description="Helical" evidence="7">
    <location>
        <begin position="12"/>
        <end position="32"/>
    </location>
</feature>
<keyword evidence="2" id="KW-0813">Transport</keyword>
<dbReference type="SUPFAM" id="SSF103473">
    <property type="entry name" value="MFS general substrate transporter"/>
    <property type="match status" value="1"/>
</dbReference>
<feature type="transmembrane region" description="Helical" evidence="7">
    <location>
        <begin position="156"/>
        <end position="180"/>
    </location>
</feature>
<evidence type="ECO:0000256" key="3">
    <source>
        <dbReference type="ARBA" id="ARBA00022475"/>
    </source>
</evidence>
<feature type="transmembrane region" description="Helical" evidence="7">
    <location>
        <begin position="334"/>
        <end position="354"/>
    </location>
</feature>
<evidence type="ECO:0000313" key="8">
    <source>
        <dbReference type="EMBL" id="MBB5897487.1"/>
    </source>
</evidence>
<keyword evidence="6 7" id="KW-0472">Membrane</keyword>
<feature type="transmembrane region" description="Helical" evidence="7">
    <location>
        <begin position="125"/>
        <end position="144"/>
    </location>
</feature>
<evidence type="ECO:0000256" key="6">
    <source>
        <dbReference type="ARBA" id="ARBA00023136"/>
    </source>
</evidence>
<dbReference type="RefSeq" id="WP_184869959.1">
    <property type="nucleotide sequence ID" value="NZ_BAAAWY010000104.1"/>
</dbReference>
<accession>A0A7W9NLA8</accession>
<keyword evidence="4 7" id="KW-0812">Transmembrane</keyword>
<organism evidence="8 9">
    <name type="scientific">Kutzneria kofuensis</name>
    <dbReference type="NCBI Taxonomy" id="103725"/>
    <lineage>
        <taxon>Bacteria</taxon>
        <taxon>Bacillati</taxon>
        <taxon>Actinomycetota</taxon>
        <taxon>Actinomycetes</taxon>
        <taxon>Pseudonocardiales</taxon>
        <taxon>Pseudonocardiaceae</taxon>
        <taxon>Kutzneria</taxon>
    </lineage>
</organism>
<dbReference type="Pfam" id="PF05977">
    <property type="entry name" value="MFS_3"/>
    <property type="match status" value="1"/>
</dbReference>
<keyword evidence="9" id="KW-1185">Reference proteome</keyword>
<evidence type="ECO:0000256" key="5">
    <source>
        <dbReference type="ARBA" id="ARBA00022989"/>
    </source>
</evidence>
<dbReference type="InterPro" id="IPR036259">
    <property type="entry name" value="MFS_trans_sf"/>
</dbReference>
<evidence type="ECO:0000256" key="4">
    <source>
        <dbReference type="ARBA" id="ARBA00022692"/>
    </source>
</evidence>
<gene>
    <name evidence="8" type="ORF">BJ998_008746</name>
</gene>
<feature type="transmembrane region" description="Helical" evidence="7">
    <location>
        <begin position="212"/>
        <end position="237"/>
    </location>
</feature>
<feature type="transmembrane region" description="Helical" evidence="7">
    <location>
        <begin position="71"/>
        <end position="89"/>
    </location>
</feature>
<dbReference type="AlphaFoldDB" id="A0A7W9NLA8"/>
<feature type="transmembrane region" description="Helical" evidence="7">
    <location>
        <begin position="366"/>
        <end position="384"/>
    </location>
</feature>
<feature type="transmembrane region" description="Helical" evidence="7">
    <location>
        <begin position="277"/>
        <end position="294"/>
    </location>
</feature>
<dbReference type="PANTHER" id="PTHR23513">
    <property type="entry name" value="INTEGRAL MEMBRANE EFFLUX PROTEIN-RELATED"/>
    <property type="match status" value="1"/>
</dbReference>
<dbReference type="CDD" id="cd06173">
    <property type="entry name" value="MFS_MefA_like"/>
    <property type="match status" value="1"/>
</dbReference>
<feature type="transmembrane region" description="Helical" evidence="7">
    <location>
        <begin position="300"/>
        <end position="322"/>
    </location>
</feature>
<name>A0A7W9NLA8_9PSEU</name>
<comment type="caution">
    <text evidence="8">The sequence shown here is derived from an EMBL/GenBank/DDBJ whole genome shotgun (WGS) entry which is preliminary data.</text>
</comment>
<feature type="transmembrane region" description="Helical" evidence="7">
    <location>
        <begin position="243"/>
        <end position="265"/>
    </location>
</feature>
<comment type="subcellular location">
    <subcellularLocation>
        <location evidence="1">Cell membrane</location>
        <topology evidence="1">Multi-pass membrane protein</topology>
    </subcellularLocation>
</comment>
<evidence type="ECO:0000256" key="1">
    <source>
        <dbReference type="ARBA" id="ARBA00004651"/>
    </source>
</evidence>
<dbReference type="PANTHER" id="PTHR23513:SF11">
    <property type="entry name" value="STAPHYLOFERRIN A TRANSPORTER"/>
    <property type="match status" value="1"/>
</dbReference>
<sequence length="398" mass="41044">MARSEFRWWFGSQVLSASGTITQSVAVSWLVLRLNSNAIFLALVTVCTMAPLIPLGPWAGSLVDHVDRRRLLMLTQTLLAALSLLLGVLTATGAIQLWSLFAISLATGAVSAVDGPARQVFVRDLVGGAGVASAVSLNEVVINVSRVLGPAVGGVLLSTVGVTWGFVANALSFVAPLIVLRQTATRSDRIDRPAREPGAIRAGLRYVRGQPAILACVLLAAATGMLFDLGVALPLLATTVWHLGGAGFGSLMAAFGIGALPGAGMAAATTWPTGRRVRVLAVATGLSAILVGYAPHPIVAYAGMIIAGFASIWFIAMANTLVQVESAPAMRGRVMGVWTMALPGMLPVTSLVAAGITEGLGPRTGFAASGVPLLLTVAAGWRALGRHRSSEDRSALTS</sequence>